<dbReference type="Gene3D" id="1.10.10.10">
    <property type="entry name" value="Winged helix-like DNA-binding domain superfamily/Winged helix DNA-binding domain"/>
    <property type="match status" value="1"/>
</dbReference>
<dbReference type="PANTHER" id="PTHR44688">
    <property type="entry name" value="DNA-BINDING TRANSCRIPTIONAL ACTIVATOR DEVR_DOSR"/>
    <property type="match status" value="1"/>
</dbReference>
<evidence type="ECO:0000313" key="6">
    <source>
        <dbReference type="EMBL" id="TWH85815.1"/>
    </source>
</evidence>
<dbReference type="Pfam" id="PF00196">
    <property type="entry name" value="GerE"/>
    <property type="match status" value="1"/>
</dbReference>
<dbReference type="SUPFAM" id="SSF55781">
    <property type="entry name" value="GAF domain-like"/>
    <property type="match status" value="2"/>
</dbReference>
<evidence type="ECO:0000313" key="7">
    <source>
        <dbReference type="Proteomes" id="UP000318667"/>
    </source>
</evidence>
<name>A0A562JS54_9BACI</name>
<accession>A0A562JS54</accession>
<dbReference type="GO" id="GO:0045892">
    <property type="term" value="P:negative regulation of DNA-templated transcription"/>
    <property type="evidence" value="ECO:0007669"/>
    <property type="project" value="UniProtKB-ARBA"/>
</dbReference>
<dbReference type="RefSeq" id="WP_242020995.1">
    <property type="nucleotide sequence ID" value="NZ_CBCSDC010000012.1"/>
</dbReference>
<dbReference type="InterPro" id="IPR000792">
    <property type="entry name" value="Tscrpt_reg_LuxR_C"/>
</dbReference>
<protein>
    <submittedName>
        <fullName evidence="6">Regulatory LuxR family protein</fullName>
    </submittedName>
</protein>
<dbReference type="InterPro" id="IPR016032">
    <property type="entry name" value="Sig_transdc_resp-reg_C-effctor"/>
</dbReference>
<keyword evidence="3" id="KW-0804">Transcription</keyword>
<evidence type="ECO:0000256" key="1">
    <source>
        <dbReference type="ARBA" id="ARBA00023015"/>
    </source>
</evidence>
<comment type="caution">
    <text evidence="6">The sequence shown here is derived from an EMBL/GenBank/DDBJ whole genome shotgun (WGS) entry which is preliminary data.</text>
</comment>
<dbReference type="InterPro" id="IPR029016">
    <property type="entry name" value="GAF-like_dom_sf"/>
</dbReference>
<keyword evidence="1" id="KW-0805">Transcription regulation</keyword>
<evidence type="ECO:0000256" key="3">
    <source>
        <dbReference type="ARBA" id="ARBA00023163"/>
    </source>
</evidence>
<dbReference type="SUPFAM" id="SSF46894">
    <property type="entry name" value="C-terminal effector domain of the bipartite response regulators"/>
    <property type="match status" value="1"/>
</dbReference>
<evidence type="ECO:0000256" key="4">
    <source>
        <dbReference type="SAM" id="MobiDB-lite"/>
    </source>
</evidence>
<dbReference type="InterPro" id="IPR036388">
    <property type="entry name" value="WH-like_DNA-bd_sf"/>
</dbReference>
<sequence length="707" mass="79452">MIQSFDLIEELQEMYASQYGLTNFITDESGDIIMLAKGHNALFNLLLERGAVNEIIETVTKEFELSKTFFIDILPGVYACIAPVEGHPGYLLWSGVKMEPSSRDMIKNKIDHLIDDGDIDSILSQTPLFTLENKKEWLLSAKKAAKMISRLIGGGDSLFSEHLKVLQEAVKTEEGDVSRFLYSFLEKNSGIDFLGICEQRNDDLYEVSHAAGEEAKRIQGASFSPGESFLGRVLLTGEQAFWEEIEKDPKYTFFQHYHFYPKSLFCFPIQLRDGNLSLFFGGSRTSEVITDTVKDLDRNMAMLLEVVLSAESLRKENSGHLSRQSALADISMMLVSAPDLKKISYILVDISMSLVKGPFSAVMLKDSQKQKMMLVSRGDIKGEKGSYLKRAAKDYFTATSDLPPDRLVPSMKKLEGSSAIIECPLYFRGELLGLICTGTNSPVDQETEELLPFLQTLSLIAGVTLQLAGEGQENMMERKIEVLHSSIKEFDAEAYRIAEESVKIAREFTAELDISKPLIKNILIACKLHCFSHEYLAEMFPEAEFPKIVKDGTRVLAEDAAFKNEEQGIGSQIFALAVSYAKNEGDMEAVIARPYMKRIRQEFLSHLEDSKVVEQELPLEPESSHTMESKSVESTIKNHKNLSSREKEVLDLVIQGLNNKEIARELFISEHTVKNHLTKIFQKLDVPDRTQAISKVYQLTYNGSANP</sequence>
<reference evidence="6 7" key="1">
    <citation type="journal article" date="2015" name="Stand. Genomic Sci.">
        <title>Genomic Encyclopedia of Bacterial and Archaeal Type Strains, Phase III: the genomes of soil and plant-associated and newly described type strains.</title>
        <authorList>
            <person name="Whitman W.B."/>
            <person name="Woyke T."/>
            <person name="Klenk H.P."/>
            <person name="Zhou Y."/>
            <person name="Lilburn T.G."/>
            <person name="Beck B.J."/>
            <person name="De Vos P."/>
            <person name="Vandamme P."/>
            <person name="Eisen J.A."/>
            <person name="Garrity G."/>
            <person name="Hugenholtz P."/>
            <person name="Kyrpides N.C."/>
        </authorList>
    </citation>
    <scope>NUCLEOTIDE SEQUENCE [LARGE SCALE GENOMIC DNA]</scope>
    <source>
        <strain evidence="6 7">CGMCC 1.10115</strain>
    </source>
</reference>
<dbReference type="GeneID" id="71202747"/>
<evidence type="ECO:0000259" key="5">
    <source>
        <dbReference type="PROSITE" id="PS50043"/>
    </source>
</evidence>
<dbReference type="AlphaFoldDB" id="A0A562JS54"/>
<feature type="region of interest" description="Disordered" evidence="4">
    <location>
        <begin position="617"/>
        <end position="637"/>
    </location>
</feature>
<keyword evidence="2" id="KW-0238">DNA-binding</keyword>
<dbReference type="Gene3D" id="3.30.450.40">
    <property type="match status" value="2"/>
</dbReference>
<organism evidence="6 7">
    <name type="scientific">Cytobacillus oceanisediminis</name>
    <dbReference type="NCBI Taxonomy" id="665099"/>
    <lineage>
        <taxon>Bacteria</taxon>
        <taxon>Bacillati</taxon>
        <taxon>Bacillota</taxon>
        <taxon>Bacilli</taxon>
        <taxon>Bacillales</taxon>
        <taxon>Bacillaceae</taxon>
        <taxon>Cytobacillus</taxon>
    </lineage>
</organism>
<feature type="compositionally biased region" description="Basic and acidic residues" evidence="4">
    <location>
        <begin position="622"/>
        <end position="631"/>
    </location>
</feature>
<gene>
    <name evidence="6" type="ORF">IQ19_02756</name>
</gene>
<dbReference type="Proteomes" id="UP000318667">
    <property type="component" value="Unassembled WGS sequence"/>
</dbReference>
<dbReference type="SMART" id="SM00421">
    <property type="entry name" value="HTH_LUXR"/>
    <property type="match status" value="1"/>
</dbReference>
<evidence type="ECO:0000256" key="2">
    <source>
        <dbReference type="ARBA" id="ARBA00023125"/>
    </source>
</evidence>
<proteinExistence type="predicted"/>
<dbReference type="PRINTS" id="PR00038">
    <property type="entry name" value="HTHLUXR"/>
</dbReference>
<dbReference type="PROSITE" id="PS50043">
    <property type="entry name" value="HTH_LUXR_2"/>
    <property type="match status" value="1"/>
</dbReference>
<dbReference type="EMBL" id="VLKI01000007">
    <property type="protein sequence ID" value="TWH85815.1"/>
    <property type="molecule type" value="Genomic_DNA"/>
</dbReference>
<keyword evidence="7" id="KW-1185">Reference proteome</keyword>
<dbReference type="GO" id="GO:0003677">
    <property type="term" value="F:DNA binding"/>
    <property type="evidence" value="ECO:0007669"/>
    <property type="project" value="UniProtKB-KW"/>
</dbReference>
<dbReference type="PANTHER" id="PTHR44688:SF16">
    <property type="entry name" value="DNA-BINDING TRANSCRIPTIONAL ACTIVATOR DEVR_DOSR"/>
    <property type="match status" value="1"/>
</dbReference>
<feature type="domain" description="HTH luxR-type" evidence="5">
    <location>
        <begin position="635"/>
        <end position="700"/>
    </location>
</feature>
<dbReference type="CDD" id="cd06170">
    <property type="entry name" value="LuxR_C_like"/>
    <property type="match status" value="1"/>
</dbReference>